<name>A0AAD4WK05_PRUDU</name>
<proteinExistence type="predicted"/>
<feature type="compositionally biased region" description="Basic and acidic residues" evidence="1">
    <location>
        <begin position="1"/>
        <end position="29"/>
    </location>
</feature>
<dbReference type="Pfam" id="PF03732">
    <property type="entry name" value="Retrotrans_gag"/>
    <property type="match status" value="1"/>
</dbReference>
<gene>
    <name evidence="3" type="ORF">L3X38_012423</name>
</gene>
<evidence type="ECO:0000313" key="4">
    <source>
        <dbReference type="Proteomes" id="UP001054821"/>
    </source>
</evidence>
<evidence type="ECO:0000259" key="2">
    <source>
        <dbReference type="Pfam" id="PF03732"/>
    </source>
</evidence>
<dbReference type="SUPFAM" id="SSF50630">
    <property type="entry name" value="Acid proteases"/>
    <property type="match status" value="1"/>
</dbReference>
<dbReference type="PANTHER" id="PTHR33240:SF15">
    <property type="entry name" value="GAG-PRO-LIKE PROTEIN"/>
    <property type="match status" value="1"/>
</dbReference>
<accession>A0AAD4WK05</accession>
<dbReference type="CDD" id="cd00303">
    <property type="entry name" value="retropepsin_like"/>
    <property type="match status" value="1"/>
</dbReference>
<dbReference type="InterPro" id="IPR005162">
    <property type="entry name" value="Retrotrans_gag_dom"/>
</dbReference>
<dbReference type="InterPro" id="IPR021109">
    <property type="entry name" value="Peptidase_aspartic_dom_sf"/>
</dbReference>
<dbReference type="EMBL" id="JAJFAZ020000002">
    <property type="protein sequence ID" value="KAI5344546.1"/>
    <property type="molecule type" value="Genomic_DNA"/>
</dbReference>
<evidence type="ECO:0000256" key="1">
    <source>
        <dbReference type="SAM" id="MobiDB-lite"/>
    </source>
</evidence>
<protein>
    <recommendedName>
        <fullName evidence="2">Retrotransposon gag domain-containing protein</fullName>
    </recommendedName>
</protein>
<feature type="region of interest" description="Disordered" evidence="1">
    <location>
        <begin position="1"/>
        <end position="63"/>
    </location>
</feature>
<evidence type="ECO:0000313" key="3">
    <source>
        <dbReference type="EMBL" id="KAI5344546.1"/>
    </source>
</evidence>
<feature type="compositionally biased region" description="Basic and acidic residues" evidence="1">
    <location>
        <begin position="45"/>
        <end position="63"/>
    </location>
</feature>
<dbReference type="PANTHER" id="PTHR33240">
    <property type="entry name" value="OS08G0508500 PROTEIN"/>
    <property type="match status" value="1"/>
</dbReference>
<dbReference type="Gene3D" id="2.40.70.10">
    <property type="entry name" value="Acid Proteases"/>
    <property type="match status" value="1"/>
</dbReference>
<organism evidence="3 4">
    <name type="scientific">Prunus dulcis</name>
    <name type="common">Almond</name>
    <name type="synonym">Amygdalus dulcis</name>
    <dbReference type="NCBI Taxonomy" id="3755"/>
    <lineage>
        <taxon>Eukaryota</taxon>
        <taxon>Viridiplantae</taxon>
        <taxon>Streptophyta</taxon>
        <taxon>Embryophyta</taxon>
        <taxon>Tracheophyta</taxon>
        <taxon>Spermatophyta</taxon>
        <taxon>Magnoliopsida</taxon>
        <taxon>eudicotyledons</taxon>
        <taxon>Gunneridae</taxon>
        <taxon>Pentapetalae</taxon>
        <taxon>rosids</taxon>
        <taxon>fabids</taxon>
        <taxon>Rosales</taxon>
        <taxon>Rosaceae</taxon>
        <taxon>Amygdaloideae</taxon>
        <taxon>Amygdaleae</taxon>
        <taxon>Prunus</taxon>
    </lineage>
</organism>
<feature type="domain" description="Retrotransposon gag" evidence="2">
    <location>
        <begin position="147"/>
        <end position="237"/>
    </location>
</feature>
<dbReference type="Proteomes" id="UP001054821">
    <property type="component" value="Chromosome 2"/>
</dbReference>
<dbReference type="AlphaFoldDB" id="A0AAD4WK05"/>
<reference evidence="3 4" key="1">
    <citation type="journal article" date="2022" name="G3 (Bethesda)">
        <title>Whole-genome sequence and methylome profiling of the almond [Prunus dulcis (Mill.) D.A. Webb] cultivar 'Nonpareil'.</title>
        <authorList>
            <person name="D'Amico-Willman K.M."/>
            <person name="Ouma W.Z."/>
            <person name="Meulia T."/>
            <person name="Sideli G.M."/>
            <person name="Gradziel T.M."/>
            <person name="Fresnedo-Ramirez J."/>
        </authorList>
    </citation>
    <scope>NUCLEOTIDE SEQUENCE [LARGE SCALE GENOMIC DNA]</scope>
    <source>
        <strain evidence="3">Clone GOH B32 T37-40</strain>
    </source>
</reference>
<keyword evidence="4" id="KW-1185">Reference proteome</keyword>
<sequence length="565" mass="63902">MAAEALEKSKGNHTSHLEGPKKSKRKEMIELSDGSSTESVYFDGQHNDHEDHQDQRRELKMSKDSELRRQIEKIVKWYKSHTHAELAVEAAKEICKSPFTNDILKAKKPAKFTQPKFKLFEGVVDPIEHIYHFQQQIESEDKVLLCKLFPSSLSGSALTWFRQLKPKSISIFTELCEAFISQYVCNQRRKKDIAALFNTKQKACESLKDYLKRFTEEMSTLETYDSHTVSLTFRKGVTLGTKMHKSLVKTPPLDMREVLTRVDGIIRLEEEELALSRRTAATISTPKHSCEMIQGPWTNFPNGSLRNQVRTNSPPTKFTIKDKLKEERTAEPVTNNIVVEKGLLEINAIHGWSQPPEGQLARAPTKKRHAEKIRCVCGIASTPESAQSLEKIGIISFTQCDLEGIQFPHNDALVITLQIGNSKVKRVMIDSGSSAVVMFWNTFKIMKLDENGIRPNPTLFFAFEGSKARAIEDVTLPIIVAGKTLLVTFVVMKAPSAYNVIMGRNWINKMDGEALTRCQVMRCLIDDGLGIINIKGVQLEAKRCYNIVTDLKNTAKARPQPNQQL</sequence>
<comment type="caution">
    <text evidence="3">The sequence shown here is derived from an EMBL/GenBank/DDBJ whole genome shotgun (WGS) entry which is preliminary data.</text>
</comment>